<keyword evidence="2" id="KW-0560">Oxidoreductase</keyword>
<proteinExistence type="predicted"/>
<reference evidence="2 3" key="1">
    <citation type="submission" date="2016-10" db="EMBL/GenBank/DDBJ databases">
        <authorList>
            <person name="de Groot N.N."/>
        </authorList>
    </citation>
    <scope>NUCLEOTIDE SEQUENCE [LARGE SCALE GENOMIC DNA]</scope>
    <source>
        <strain evidence="2 3">DSM 6793</strain>
    </source>
</reference>
<dbReference type="STRING" id="927664.SAMN05421780_101301"/>
<keyword evidence="3" id="KW-1185">Reference proteome</keyword>
<accession>A0A1I1DLC4</accession>
<dbReference type="PANTHER" id="PTHR33930">
    <property type="entry name" value="ALKYL HYDROPEROXIDE REDUCTASE AHPD"/>
    <property type="match status" value="1"/>
</dbReference>
<evidence type="ECO:0000259" key="1">
    <source>
        <dbReference type="Pfam" id="PF02627"/>
    </source>
</evidence>
<dbReference type="SUPFAM" id="SSF69118">
    <property type="entry name" value="AhpD-like"/>
    <property type="match status" value="1"/>
</dbReference>
<evidence type="ECO:0000313" key="3">
    <source>
        <dbReference type="Proteomes" id="UP000199514"/>
    </source>
</evidence>
<organism evidence="2 3">
    <name type="scientific">Flexibacter flexilis DSM 6793</name>
    <dbReference type="NCBI Taxonomy" id="927664"/>
    <lineage>
        <taxon>Bacteria</taxon>
        <taxon>Pseudomonadati</taxon>
        <taxon>Bacteroidota</taxon>
        <taxon>Cytophagia</taxon>
        <taxon>Cytophagales</taxon>
        <taxon>Flexibacteraceae</taxon>
        <taxon>Flexibacter</taxon>
    </lineage>
</organism>
<dbReference type="AlphaFoldDB" id="A0A1I1DLC4"/>
<dbReference type="EMBL" id="FOLE01000001">
    <property type="protein sequence ID" value="SFB75657.1"/>
    <property type="molecule type" value="Genomic_DNA"/>
</dbReference>
<evidence type="ECO:0000313" key="2">
    <source>
        <dbReference type="EMBL" id="SFB75657.1"/>
    </source>
</evidence>
<keyword evidence="2" id="KW-0575">Peroxidase</keyword>
<name>A0A1I1DLC4_9BACT</name>
<dbReference type="NCBIfam" id="TIGR00778">
    <property type="entry name" value="ahpD_dom"/>
    <property type="match status" value="1"/>
</dbReference>
<dbReference type="OrthoDB" id="1683318at2"/>
<protein>
    <submittedName>
        <fullName evidence="2">Alkylhydroperoxidase AhpD family core domain-containing protein</fullName>
    </submittedName>
</protein>
<dbReference type="GO" id="GO:0051920">
    <property type="term" value="F:peroxiredoxin activity"/>
    <property type="evidence" value="ECO:0007669"/>
    <property type="project" value="InterPro"/>
</dbReference>
<dbReference type="Gene3D" id="1.20.1290.10">
    <property type="entry name" value="AhpD-like"/>
    <property type="match status" value="1"/>
</dbReference>
<dbReference type="PANTHER" id="PTHR33930:SF2">
    <property type="entry name" value="BLR3452 PROTEIN"/>
    <property type="match status" value="1"/>
</dbReference>
<sequence>MNSVDSFNEFRSAMNEKIMAADNKVIKRLFNLDTNTYTEGSVDVKTKEMIGLACSMVLRCDDCVKYHLGKCHELGMSTEQVFEVFAIANIIGGTIVIPHLRRAVAYWEDLQQYSPAAE</sequence>
<dbReference type="InterPro" id="IPR004675">
    <property type="entry name" value="AhpD_core"/>
</dbReference>
<dbReference type="RefSeq" id="WP_091506139.1">
    <property type="nucleotide sequence ID" value="NZ_FOLE01000001.1"/>
</dbReference>
<feature type="domain" description="Carboxymuconolactone decarboxylase-like" evidence="1">
    <location>
        <begin position="27"/>
        <end position="104"/>
    </location>
</feature>
<dbReference type="Pfam" id="PF02627">
    <property type="entry name" value="CMD"/>
    <property type="match status" value="1"/>
</dbReference>
<dbReference type="Proteomes" id="UP000199514">
    <property type="component" value="Unassembled WGS sequence"/>
</dbReference>
<dbReference type="InterPro" id="IPR003779">
    <property type="entry name" value="CMD-like"/>
</dbReference>
<dbReference type="InterPro" id="IPR029032">
    <property type="entry name" value="AhpD-like"/>
</dbReference>
<gene>
    <name evidence="2" type="ORF">SAMN05421780_101301</name>
</gene>